<name>A0A1H7XID3_9LACT</name>
<dbReference type="InterPro" id="IPR000843">
    <property type="entry name" value="HTH_LacI"/>
</dbReference>
<dbReference type="Proteomes" id="UP000198548">
    <property type="component" value="Unassembled WGS sequence"/>
</dbReference>
<dbReference type="GO" id="GO:0003700">
    <property type="term" value="F:DNA-binding transcription factor activity"/>
    <property type="evidence" value="ECO:0007669"/>
    <property type="project" value="TreeGrafter"/>
</dbReference>
<dbReference type="Gene3D" id="1.10.260.40">
    <property type="entry name" value="lambda repressor-like DNA-binding domains"/>
    <property type="match status" value="1"/>
</dbReference>
<evidence type="ECO:0000256" key="2">
    <source>
        <dbReference type="ARBA" id="ARBA00023125"/>
    </source>
</evidence>
<dbReference type="STRING" id="426703.SAMN04488100_1536"/>
<dbReference type="Pfam" id="PF13377">
    <property type="entry name" value="Peripla_BP_3"/>
    <property type="match status" value="1"/>
</dbReference>
<accession>A0A1H7XID3</accession>
<dbReference type="PANTHER" id="PTHR30146:SF154">
    <property type="entry name" value="TRANSCRIPTION REGULATOR, MEMBER OF GALR FAMILY"/>
    <property type="match status" value="1"/>
</dbReference>
<dbReference type="SMART" id="SM00354">
    <property type="entry name" value="HTH_LACI"/>
    <property type="match status" value="1"/>
</dbReference>
<keyword evidence="1" id="KW-0805">Transcription regulation</keyword>
<evidence type="ECO:0000313" key="6">
    <source>
        <dbReference type="Proteomes" id="UP000198548"/>
    </source>
</evidence>
<dbReference type="CDD" id="cd01392">
    <property type="entry name" value="HTH_LacI"/>
    <property type="match status" value="1"/>
</dbReference>
<feature type="domain" description="HTH lacI-type" evidence="4">
    <location>
        <begin position="3"/>
        <end position="56"/>
    </location>
</feature>
<evidence type="ECO:0000313" key="5">
    <source>
        <dbReference type="EMBL" id="SEM33662.1"/>
    </source>
</evidence>
<dbReference type="SUPFAM" id="SSF53822">
    <property type="entry name" value="Periplasmic binding protein-like I"/>
    <property type="match status" value="1"/>
</dbReference>
<dbReference type="SUPFAM" id="SSF47413">
    <property type="entry name" value="lambda repressor-like DNA-binding domains"/>
    <property type="match status" value="1"/>
</dbReference>
<dbReference type="AlphaFoldDB" id="A0A1H7XID3"/>
<evidence type="ECO:0000259" key="4">
    <source>
        <dbReference type="PROSITE" id="PS50932"/>
    </source>
</evidence>
<dbReference type="InterPro" id="IPR010982">
    <property type="entry name" value="Lambda_DNA-bd_dom_sf"/>
</dbReference>
<dbReference type="PANTHER" id="PTHR30146">
    <property type="entry name" value="LACI-RELATED TRANSCRIPTIONAL REPRESSOR"/>
    <property type="match status" value="1"/>
</dbReference>
<gene>
    <name evidence="5" type="ORF">SAMN04488100_1536</name>
</gene>
<dbReference type="InterPro" id="IPR046335">
    <property type="entry name" value="LacI/GalR-like_sensor"/>
</dbReference>
<proteinExistence type="predicted"/>
<dbReference type="CDD" id="cd01542">
    <property type="entry name" value="PBP1_TreR-like"/>
    <property type="match status" value="1"/>
</dbReference>
<dbReference type="InterPro" id="IPR028082">
    <property type="entry name" value="Peripla_BP_I"/>
</dbReference>
<keyword evidence="2" id="KW-0238">DNA-binding</keyword>
<reference evidence="5 6" key="1">
    <citation type="submission" date="2016-10" db="EMBL/GenBank/DDBJ databases">
        <authorList>
            <person name="de Groot N.N."/>
        </authorList>
    </citation>
    <scope>NUCLEOTIDE SEQUENCE [LARGE SCALE GENOMIC DNA]</scope>
    <source>
        <strain evidence="5 6">DSM 19182</strain>
    </source>
</reference>
<keyword evidence="3" id="KW-0804">Transcription</keyword>
<dbReference type="PROSITE" id="PS50932">
    <property type="entry name" value="HTH_LACI_2"/>
    <property type="match status" value="1"/>
</dbReference>
<dbReference type="Pfam" id="PF00356">
    <property type="entry name" value="LacI"/>
    <property type="match status" value="1"/>
</dbReference>
<organism evidence="5 6">
    <name type="scientific">Alkalibacterium putridalgicola</name>
    <dbReference type="NCBI Taxonomy" id="426703"/>
    <lineage>
        <taxon>Bacteria</taxon>
        <taxon>Bacillati</taxon>
        <taxon>Bacillota</taxon>
        <taxon>Bacilli</taxon>
        <taxon>Lactobacillales</taxon>
        <taxon>Carnobacteriaceae</taxon>
        <taxon>Alkalibacterium</taxon>
    </lineage>
</organism>
<dbReference type="GO" id="GO:0000976">
    <property type="term" value="F:transcription cis-regulatory region binding"/>
    <property type="evidence" value="ECO:0007669"/>
    <property type="project" value="TreeGrafter"/>
</dbReference>
<sequence>MMVTINDIAKEAGVAKSTVSRYLNNGSVSPRTKQKIDEIVKKRGYKPNTFARSLKAQKTNMIGVIIPRLDSPSTNEVLSGIDSRAHEKGYQLIITNANQEKEREIEDIYTLAKQKVDGIIFLAKEITAEHRKAIWDIELPFLVLGQHTKDIPSIVHDDYGAGKKIARHALELGHKEFLYFTVSKEDEAVGQDRYNGFMDEITKEGDAVVHSIETSFTMREAHQTAMEELPGTKASFVIGATDTIALAVMKAASELDLSVPEDISVAGYGGYDLFSFMTPALTTVKYPYFGIGDMAIDTIEKMIVKGEVPESQILSNELVIKETTKKN</sequence>
<dbReference type="PRINTS" id="PR00036">
    <property type="entry name" value="HTHLACI"/>
</dbReference>
<dbReference type="Gene3D" id="3.40.50.2300">
    <property type="match status" value="2"/>
</dbReference>
<protein>
    <submittedName>
        <fullName evidence="5">Transcriptional regulator, LacI family</fullName>
    </submittedName>
</protein>
<evidence type="ECO:0000256" key="3">
    <source>
        <dbReference type="ARBA" id="ARBA00023163"/>
    </source>
</evidence>
<evidence type="ECO:0000256" key="1">
    <source>
        <dbReference type="ARBA" id="ARBA00023015"/>
    </source>
</evidence>
<dbReference type="EMBL" id="FOBL01000053">
    <property type="protein sequence ID" value="SEM33662.1"/>
    <property type="molecule type" value="Genomic_DNA"/>
</dbReference>